<feature type="compositionally biased region" description="Basic and acidic residues" evidence="1">
    <location>
        <begin position="50"/>
        <end position="60"/>
    </location>
</feature>
<evidence type="ECO:0000313" key="2">
    <source>
        <dbReference type="EMBL" id="KXS11533.1"/>
    </source>
</evidence>
<reference evidence="2 3" key="1">
    <citation type="journal article" date="2015" name="Genome Biol. Evol.">
        <title>Phylogenomic analyses indicate that early fungi evolved digesting cell walls of algal ancestors of land plants.</title>
        <authorList>
            <person name="Chang Y."/>
            <person name="Wang S."/>
            <person name="Sekimoto S."/>
            <person name="Aerts A.L."/>
            <person name="Choi C."/>
            <person name="Clum A."/>
            <person name="LaButti K.M."/>
            <person name="Lindquist E.A."/>
            <person name="Yee Ngan C."/>
            <person name="Ohm R.A."/>
            <person name="Salamov A.A."/>
            <person name="Grigoriev I.V."/>
            <person name="Spatafora J.W."/>
            <person name="Berbee M.L."/>
        </authorList>
    </citation>
    <scope>NUCLEOTIDE SEQUENCE [LARGE SCALE GENOMIC DNA]</scope>
    <source>
        <strain evidence="2 3">JEL478</strain>
    </source>
</reference>
<feature type="compositionally biased region" description="Basic and acidic residues" evidence="1">
    <location>
        <begin position="112"/>
        <end position="133"/>
    </location>
</feature>
<dbReference type="EMBL" id="KQ965800">
    <property type="protein sequence ID" value="KXS11533.1"/>
    <property type="molecule type" value="Genomic_DNA"/>
</dbReference>
<proteinExistence type="predicted"/>
<gene>
    <name evidence="2" type="ORF">M427DRAFT_47055</name>
</gene>
<feature type="region of interest" description="Disordered" evidence="1">
    <location>
        <begin position="46"/>
        <end position="71"/>
    </location>
</feature>
<dbReference type="AlphaFoldDB" id="A0A139A569"/>
<name>A0A139A569_GONPJ</name>
<evidence type="ECO:0000313" key="3">
    <source>
        <dbReference type="Proteomes" id="UP000070544"/>
    </source>
</evidence>
<keyword evidence="3" id="KW-1185">Reference proteome</keyword>
<feature type="region of interest" description="Disordered" evidence="1">
    <location>
        <begin position="110"/>
        <end position="133"/>
    </location>
</feature>
<evidence type="ECO:0000256" key="1">
    <source>
        <dbReference type="SAM" id="MobiDB-lite"/>
    </source>
</evidence>
<protein>
    <submittedName>
        <fullName evidence="2">Uncharacterized protein</fullName>
    </submittedName>
</protein>
<sequence>MSTVVTPLSLTGVGADDLPVSCRDVAQSIHHVENKLVQIHYHSSCKSYRRPSDTRPHHIAEQPPRVTAPQHADAIGVLVKIKDNFDPNFERNAAKGVECDAGECVPSAADAWEGRKNGERSGEQEDVRQDFRG</sequence>
<accession>A0A139A569</accession>
<organism evidence="2 3">
    <name type="scientific">Gonapodya prolifera (strain JEL478)</name>
    <name type="common">Monoblepharis prolifera</name>
    <dbReference type="NCBI Taxonomy" id="1344416"/>
    <lineage>
        <taxon>Eukaryota</taxon>
        <taxon>Fungi</taxon>
        <taxon>Fungi incertae sedis</taxon>
        <taxon>Chytridiomycota</taxon>
        <taxon>Chytridiomycota incertae sedis</taxon>
        <taxon>Monoblepharidomycetes</taxon>
        <taxon>Monoblepharidales</taxon>
        <taxon>Gonapodyaceae</taxon>
        <taxon>Gonapodya</taxon>
    </lineage>
</organism>
<dbReference type="Proteomes" id="UP000070544">
    <property type="component" value="Unassembled WGS sequence"/>
</dbReference>